<comment type="caution">
    <text evidence="2">The sequence shown here is derived from an EMBL/GenBank/DDBJ whole genome shotgun (WGS) entry which is preliminary data.</text>
</comment>
<feature type="transmembrane region" description="Helical" evidence="1">
    <location>
        <begin position="77"/>
        <end position="95"/>
    </location>
</feature>
<reference evidence="3" key="1">
    <citation type="submission" date="2017-05" db="EMBL/GenBank/DDBJ databases">
        <authorList>
            <person name="Sharma S."/>
            <person name="Sidhu C."/>
            <person name="Pinnaka A.K."/>
        </authorList>
    </citation>
    <scope>NUCLEOTIDE SEQUENCE [LARGE SCALE GENOMIC DNA]</scope>
    <source>
        <strain evidence="3">AK93</strain>
    </source>
</reference>
<accession>A0A3E0WF46</accession>
<evidence type="ECO:0000313" key="3">
    <source>
        <dbReference type="Proteomes" id="UP000256763"/>
    </source>
</evidence>
<keyword evidence="1" id="KW-0812">Transmembrane</keyword>
<evidence type="ECO:0000256" key="1">
    <source>
        <dbReference type="SAM" id="Phobius"/>
    </source>
</evidence>
<name>A0A3E0WF46_9GAMM</name>
<evidence type="ECO:0000313" key="2">
    <source>
        <dbReference type="EMBL" id="RFA31564.1"/>
    </source>
</evidence>
<feature type="transmembrane region" description="Helical" evidence="1">
    <location>
        <begin position="44"/>
        <end position="65"/>
    </location>
</feature>
<gene>
    <name evidence="2" type="ORF">CAL65_22235</name>
</gene>
<organism evidence="2 3">
    <name type="scientific">Alkalilimnicola ehrlichii</name>
    <dbReference type="NCBI Taxonomy" id="351052"/>
    <lineage>
        <taxon>Bacteria</taxon>
        <taxon>Pseudomonadati</taxon>
        <taxon>Pseudomonadota</taxon>
        <taxon>Gammaproteobacteria</taxon>
        <taxon>Chromatiales</taxon>
        <taxon>Ectothiorhodospiraceae</taxon>
        <taxon>Alkalilimnicola</taxon>
    </lineage>
</organism>
<protein>
    <submittedName>
        <fullName evidence="2">Uncharacterized protein</fullName>
    </submittedName>
</protein>
<sequence length="128" mass="13617">MVALRHYVPRHAALVVYLGKLCGFVNKNNEKEYTMDHGRLVKPLFNGWVIAGLSMNTLSVLLMLLVAADEFALDRGFAIFLLGIAGVGCLSLLGGRCSGSGKQGWGRGCSLSGVSCLCPSGSLGWWVA</sequence>
<dbReference type="Proteomes" id="UP000256763">
    <property type="component" value="Unassembled WGS sequence"/>
</dbReference>
<proteinExistence type="predicted"/>
<dbReference type="EMBL" id="NFZW01000048">
    <property type="protein sequence ID" value="RFA31564.1"/>
    <property type="molecule type" value="Genomic_DNA"/>
</dbReference>
<dbReference type="AlphaFoldDB" id="A0A3E0WF46"/>
<keyword evidence="1" id="KW-1133">Transmembrane helix</keyword>
<keyword evidence="1" id="KW-0472">Membrane</keyword>
<keyword evidence="3" id="KW-1185">Reference proteome</keyword>